<feature type="compositionally biased region" description="Low complexity" evidence="6">
    <location>
        <begin position="502"/>
        <end position="516"/>
    </location>
</feature>
<feature type="compositionally biased region" description="Polar residues" evidence="6">
    <location>
        <begin position="170"/>
        <end position="185"/>
    </location>
</feature>
<evidence type="ECO:0000256" key="6">
    <source>
        <dbReference type="SAM" id="MobiDB-lite"/>
    </source>
</evidence>
<dbReference type="GeneID" id="63843584"/>
<dbReference type="InterPro" id="IPR001781">
    <property type="entry name" value="Znf_LIM"/>
</dbReference>
<dbReference type="PROSITE" id="PS50023">
    <property type="entry name" value="LIM_DOMAIN_2"/>
    <property type="match status" value="2"/>
</dbReference>
<evidence type="ECO:0000256" key="1">
    <source>
        <dbReference type="ARBA" id="ARBA00022723"/>
    </source>
</evidence>
<gene>
    <name evidence="8" type="ORF">M406DRAFT_99365</name>
</gene>
<dbReference type="CDD" id="cd08368">
    <property type="entry name" value="LIM"/>
    <property type="match status" value="1"/>
</dbReference>
<dbReference type="PANTHER" id="PTHR24212">
    <property type="entry name" value="ZYXIN/TRIP6"/>
    <property type="match status" value="1"/>
</dbReference>
<evidence type="ECO:0000256" key="4">
    <source>
        <dbReference type="ARBA" id="ARBA00023038"/>
    </source>
</evidence>
<feature type="domain" description="LIM zinc-binding" evidence="7">
    <location>
        <begin position="438"/>
        <end position="496"/>
    </location>
</feature>
<feature type="region of interest" description="Disordered" evidence="6">
    <location>
        <begin position="147"/>
        <end position="335"/>
    </location>
</feature>
<feature type="compositionally biased region" description="Pro residues" evidence="6">
    <location>
        <begin position="155"/>
        <end position="168"/>
    </location>
</feature>
<dbReference type="RefSeq" id="XP_040771749.1">
    <property type="nucleotide sequence ID" value="XM_040926455.1"/>
</dbReference>
<dbReference type="SMART" id="SM00132">
    <property type="entry name" value="LIM"/>
    <property type="match status" value="2"/>
</dbReference>
<accession>A0A9P4XU96</accession>
<evidence type="ECO:0000313" key="8">
    <source>
        <dbReference type="EMBL" id="KAF3760770.1"/>
    </source>
</evidence>
<dbReference type="Proteomes" id="UP000803844">
    <property type="component" value="Unassembled WGS sequence"/>
</dbReference>
<feature type="compositionally biased region" description="Low complexity" evidence="6">
    <location>
        <begin position="291"/>
        <end position="323"/>
    </location>
</feature>
<sequence length="577" mass="61845">MPSIKCSSCGQEIEISMMGDHVCAGPGGGRAYTTRLVLYRPSIPPLRPADPHWTDRSYSRQPRTPMSLSSGSRSVSPRTPGARPSIGRADDYFAPTIAVNDEPGLPQSRPGAYGGFGDMEPEPAYPVTSPKKQGLNLLTRIDSISAGPYAQDIDSPPPVSGMRGPPPRQQADNDGYSTSASSNGMAANAPPRMPRNNGYGGFGPPPTTRRDDQPDSFAALNRSETFPNRPVERLERLEQPLRAPSAPGPRPDRLRDTSRPPPPRTSLVRSPIKNPSINLEAEFGMNNPYHSPSASIASSISRGSSQGSQPSSSTSPPRSATSPRKPSQGGSSFDTLISDVQSSMDELAPKELPPMPELRAPSSPETRSSPKSRGNCKACGLAITGKSVSSADGRLTGRYHKACFVCTSCSAPFQTAEFYVHGDRPFCKLHYHKENGSLCGTCADGIEGQYLEDEGYTKYHVNCFRCGDCQRVLSDGYFEVGGRAYCEKDAWRRLQAARRTPSMSSMSSQRSYGSSPLAPPGRPGMRPPPGAGLPSRPMGSGNGRMGQSLPRGLGGPGMGLTPPMPKMEKRRTRLGMM</sequence>
<feature type="compositionally biased region" description="Basic and acidic residues" evidence="6">
    <location>
        <begin position="49"/>
        <end position="58"/>
    </location>
</feature>
<evidence type="ECO:0000313" key="9">
    <source>
        <dbReference type="Proteomes" id="UP000803844"/>
    </source>
</evidence>
<feature type="region of interest" description="Disordered" evidence="6">
    <location>
        <begin position="44"/>
        <end position="130"/>
    </location>
</feature>
<dbReference type="Gene3D" id="2.10.110.10">
    <property type="entry name" value="Cysteine Rich Protein"/>
    <property type="match status" value="2"/>
</dbReference>
<feature type="compositionally biased region" description="Low complexity" evidence="6">
    <location>
        <begin position="67"/>
        <end position="76"/>
    </location>
</feature>
<keyword evidence="1 5" id="KW-0479">Metal-binding</keyword>
<name>A0A9P4XU96_CRYP1</name>
<dbReference type="EMBL" id="MU032352">
    <property type="protein sequence ID" value="KAF3760770.1"/>
    <property type="molecule type" value="Genomic_DNA"/>
</dbReference>
<dbReference type="PROSITE" id="PS00478">
    <property type="entry name" value="LIM_DOMAIN_1"/>
    <property type="match status" value="1"/>
</dbReference>
<keyword evidence="3 5" id="KW-0862">Zinc</keyword>
<keyword evidence="9" id="KW-1185">Reference proteome</keyword>
<dbReference type="CDD" id="cd09397">
    <property type="entry name" value="LIM1_UF1"/>
    <property type="match status" value="1"/>
</dbReference>
<feature type="compositionally biased region" description="Polar residues" evidence="6">
    <location>
        <begin position="324"/>
        <end position="335"/>
    </location>
</feature>
<feature type="compositionally biased region" description="Basic residues" evidence="6">
    <location>
        <begin position="568"/>
        <end position="577"/>
    </location>
</feature>
<reference evidence="8" key="1">
    <citation type="journal article" date="2020" name="Phytopathology">
        <title>Genome sequence of the chestnut blight fungus Cryphonectria parasitica EP155: A fundamental resource for an archetypical invasive plant pathogen.</title>
        <authorList>
            <person name="Crouch J.A."/>
            <person name="Dawe A."/>
            <person name="Aerts A."/>
            <person name="Barry K."/>
            <person name="Churchill A.C.L."/>
            <person name="Grimwood J."/>
            <person name="Hillman B."/>
            <person name="Milgroom M.G."/>
            <person name="Pangilinan J."/>
            <person name="Smith M."/>
            <person name="Salamov A."/>
            <person name="Schmutz J."/>
            <person name="Yadav J."/>
            <person name="Grigoriev I.V."/>
            <person name="Nuss D."/>
        </authorList>
    </citation>
    <scope>NUCLEOTIDE SEQUENCE</scope>
    <source>
        <strain evidence="8">EP155</strain>
    </source>
</reference>
<feature type="domain" description="LIM zinc-binding" evidence="7">
    <location>
        <begin position="374"/>
        <end position="437"/>
    </location>
</feature>
<dbReference type="AlphaFoldDB" id="A0A9P4XU96"/>
<keyword evidence="2" id="KW-0677">Repeat</keyword>
<keyword evidence="4 5" id="KW-0440">LIM domain</keyword>
<feature type="region of interest" description="Disordered" evidence="6">
    <location>
        <begin position="497"/>
        <end position="577"/>
    </location>
</feature>
<evidence type="ECO:0000256" key="3">
    <source>
        <dbReference type="ARBA" id="ARBA00022833"/>
    </source>
</evidence>
<dbReference type="PANTHER" id="PTHR24212:SF8">
    <property type="entry name" value="LIM ZINC FINGER DOMAIN CONTAINING PROTEIN"/>
    <property type="match status" value="1"/>
</dbReference>
<evidence type="ECO:0000259" key="7">
    <source>
        <dbReference type="PROSITE" id="PS50023"/>
    </source>
</evidence>
<comment type="caution">
    <text evidence="8">The sequence shown here is derived from an EMBL/GenBank/DDBJ whole genome shotgun (WGS) entry which is preliminary data.</text>
</comment>
<dbReference type="Pfam" id="PF00412">
    <property type="entry name" value="LIM"/>
    <property type="match status" value="2"/>
</dbReference>
<dbReference type="SUPFAM" id="SSF57716">
    <property type="entry name" value="Glucocorticoid receptor-like (DNA-binding domain)"/>
    <property type="match status" value="1"/>
</dbReference>
<feature type="compositionally biased region" description="Pro residues" evidence="6">
    <location>
        <begin position="517"/>
        <end position="531"/>
    </location>
</feature>
<evidence type="ECO:0000256" key="5">
    <source>
        <dbReference type="PROSITE-ProRule" id="PRU00125"/>
    </source>
</evidence>
<protein>
    <recommendedName>
        <fullName evidence="7">LIM zinc-binding domain-containing protein</fullName>
    </recommendedName>
</protein>
<dbReference type="FunFam" id="2.10.110.10:FF:000105">
    <property type="entry name" value="Similar to LIM domain-containing protein"/>
    <property type="match status" value="1"/>
</dbReference>
<dbReference type="GO" id="GO:0030695">
    <property type="term" value="F:GTPase regulator activity"/>
    <property type="evidence" value="ECO:0007669"/>
    <property type="project" value="UniProtKB-ARBA"/>
</dbReference>
<organism evidence="8 9">
    <name type="scientific">Cryphonectria parasitica (strain ATCC 38755 / EP155)</name>
    <dbReference type="NCBI Taxonomy" id="660469"/>
    <lineage>
        <taxon>Eukaryota</taxon>
        <taxon>Fungi</taxon>
        <taxon>Dikarya</taxon>
        <taxon>Ascomycota</taxon>
        <taxon>Pezizomycotina</taxon>
        <taxon>Sordariomycetes</taxon>
        <taxon>Sordariomycetidae</taxon>
        <taxon>Diaporthales</taxon>
        <taxon>Cryphonectriaceae</taxon>
        <taxon>Cryphonectria-Endothia species complex</taxon>
        <taxon>Cryphonectria</taxon>
    </lineage>
</organism>
<dbReference type="GO" id="GO:0046872">
    <property type="term" value="F:metal ion binding"/>
    <property type="evidence" value="ECO:0007669"/>
    <property type="project" value="UniProtKB-KW"/>
</dbReference>
<proteinExistence type="predicted"/>
<feature type="region of interest" description="Disordered" evidence="6">
    <location>
        <begin position="347"/>
        <end position="375"/>
    </location>
</feature>
<feature type="compositionally biased region" description="Polar residues" evidence="6">
    <location>
        <begin position="363"/>
        <end position="372"/>
    </location>
</feature>
<evidence type="ECO:0000256" key="2">
    <source>
        <dbReference type="ARBA" id="ARBA00022737"/>
    </source>
</evidence>
<feature type="compositionally biased region" description="Basic and acidic residues" evidence="6">
    <location>
        <begin position="230"/>
        <end position="239"/>
    </location>
</feature>
<dbReference type="OrthoDB" id="1112565at2759"/>